<dbReference type="Pfam" id="PF03956">
    <property type="entry name" value="Lys_export"/>
    <property type="match status" value="1"/>
</dbReference>
<gene>
    <name evidence="2" type="ORF">F7D20_12730</name>
</gene>
<dbReference type="EMBL" id="VZAD01000097">
    <property type="protein sequence ID" value="MQP12802.1"/>
    <property type="molecule type" value="Genomic_DNA"/>
</dbReference>
<dbReference type="AlphaFoldDB" id="A0A6A7WEE8"/>
<evidence type="ECO:0000313" key="2">
    <source>
        <dbReference type="EMBL" id="MQP12802.1"/>
    </source>
</evidence>
<accession>A0A6A7WEE8</accession>
<protein>
    <submittedName>
        <fullName evidence="2">Lysine exporter LysO family protein</fullName>
    </submittedName>
</protein>
<keyword evidence="1" id="KW-1133">Transmembrane helix</keyword>
<evidence type="ECO:0000256" key="1">
    <source>
        <dbReference type="SAM" id="Phobius"/>
    </source>
</evidence>
<comment type="caution">
    <text evidence="2">The sequence shown here is derived from an EMBL/GenBank/DDBJ whole genome shotgun (WGS) entry which is preliminary data.</text>
</comment>
<proteinExistence type="predicted"/>
<sequence>MKGSLIVVGFFVIGLLGGIEKMVPSWLLDGDVSFVALCGLLLFVGLGIGLNPEMKKEVRSLSPRMALLPVVTIIGSWLGALLIWTVLHRTLSDCMAINSGFAYYSLSSIFITEYRGAELGTIALLANIIREMLTLLGAPLMARWFGPLAPISAGGATTMDTTLPILSQTVGQRYIALSIYHGFVVDFTVPFLVSWWCMV</sequence>
<name>A0A6A7WEE8_9BACT</name>
<dbReference type="GO" id="GO:0005886">
    <property type="term" value="C:plasma membrane"/>
    <property type="evidence" value="ECO:0007669"/>
    <property type="project" value="TreeGrafter"/>
</dbReference>
<dbReference type="PANTHER" id="PTHR35804:SF1">
    <property type="entry name" value="LYSINE EXPORTER LYSO"/>
    <property type="match status" value="1"/>
</dbReference>
<keyword evidence="3" id="KW-1185">Reference proteome</keyword>
<reference evidence="2 3" key="1">
    <citation type="submission" date="2019-09" db="EMBL/GenBank/DDBJ databases">
        <title>Distinct polysaccharide growth profiles of human intestinal Prevotella copri isolates.</title>
        <authorList>
            <person name="Fehlner-Peach H."/>
            <person name="Magnabosco C."/>
            <person name="Raghavan V."/>
            <person name="Scher J.U."/>
            <person name="Tett A."/>
            <person name="Cox L.M."/>
            <person name="Gottsegen C."/>
            <person name="Watters A."/>
            <person name="Wiltshire- Gordon J.D."/>
            <person name="Segata N."/>
            <person name="Bonneau R."/>
            <person name="Littman D.R."/>
        </authorList>
    </citation>
    <scope>NUCLEOTIDE SEQUENCE [LARGE SCALE GENOMIC DNA]</scope>
    <source>
        <strain evidence="3">iAQ1173</strain>
    </source>
</reference>
<dbReference type="InterPro" id="IPR005642">
    <property type="entry name" value="LysO"/>
</dbReference>
<evidence type="ECO:0000313" key="3">
    <source>
        <dbReference type="Proteomes" id="UP000384372"/>
    </source>
</evidence>
<organism evidence="2 3">
    <name type="scientific">Segatella copri</name>
    <dbReference type="NCBI Taxonomy" id="165179"/>
    <lineage>
        <taxon>Bacteria</taxon>
        <taxon>Pseudomonadati</taxon>
        <taxon>Bacteroidota</taxon>
        <taxon>Bacteroidia</taxon>
        <taxon>Bacteroidales</taxon>
        <taxon>Prevotellaceae</taxon>
        <taxon>Segatella</taxon>
    </lineage>
</organism>
<dbReference type="PANTHER" id="PTHR35804">
    <property type="entry name" value="LYSINE EXPORTER LYSO"/>
    <property type="match status" value="1"/>
</dbReference>
<feature type="transmembrane region" description="Helical" evidence="1">
    <location>
        <begin position="66"/>
        <end position="87"/>
    </location>
</feature>
<dbReference type="GO" id="GO:0015661">
    <property type="term" value="F:L-lysine efflux transmembrane transporter activity"/>
    <property type="evidence" value="ECO:0007669"/>
    <property type="project" value="InterPro"/>
</dbReference>
<feature type="transmembrane region" description="Helical" evidence="1">
    <location>
        <begin position="34"/>
        <end position="54"/>
    </location>
</feature>
<keyword evidence="1" id="KW-0472">Membrane</keyword>
<dbReference type="OrthoDB" id="371078at2"/>
<dbReference type="RefSeq" id="WP_158464365.1">
    <property type="nucleotide sequence ID" value="NZ_VZAD01000097.1"/>
</dbReference>
<keyword evidence="1" id="KW-0812">Transmembrane</keyword>
<dbReference type="Proteomes" id="UP000384372">
    <property type="component" value="Unassembled WGS sequence"/>
</dbReference>